<comment type="caution">
    <text evidence="2">The sequence shown here is derived from an EMBL/GenBank/DDBJ whole genome shotgun (WGS) entry which is preliminary data.</text>
</comment>
<dbReference type="AlphaFoldDB" id="A0A9W6Z3P1"/>
<feature type="region of interest" description="Disordered" evidence="1">
    <location>
        <begin position="195"/>
        <end position="248"/>
    </location>
</feature>
<dbReference type="Proteomes" id="UP001165063">
    <property type="component" value="Unassembled WGS sequence"/>
</dbReference>
<feature type="compositionally biased region" description="Polar residues" evidence="1">
    <location>
        <begin position="104"/>
        <end position="127"/>
    </location>
</feature>
<feature type="compositionally biased region" description="Basic residues" evidence="1">
    <location>
        <begin position="27"/>
        <end position="38"/>
    </location>
</feature>
<feature type="compositionally biased region" description="Basic residues" evidence="1">
    <location>
        <begin position="1"/>
        <end position="11"/>
    </location>
</feature>
<accession>A0A9W6Z3P1</accession>
<feature type="compositionally biased region" description="Basic and acidic residues" evidence="1">
    <location>
        <begin position="154"/>
        <end position="169"/>
    </location>
</feature>
<feature type="compositionally biased region" description="Basic residues" evidence="1">
    <location>
        <begin position="170"/>
        <end position="179"/>
    </location>
</feature>
<feature type="compositionally biased region" description="Acidic residues" evidence="1">
    <location>
        <begin position="72"/>
        <end position="82"/>
    </location>
</feature>
<evidence type="ECO:0000256" key="1">
    <source>
        <dbReference type="SAM" id="MobiDB-lite"/>
    </source>
</evidence>
<protein>
    <submittedName>
        <fullName evidence="2">Unnamed protein product</fullName>
    </submittedName>
</protein>
<feature type="region of interest" description="Disordered" evidence="1">
    <location>
        <begin position="1"/>
        <end position="179"/>
    </location>
</feature>
<gene>
    <name evidence="2" type="ORF">Amon01_000764200</name>
</gene>
<feature type="compositionally biased region" description="Basic residues" evidence="1">
    <location>
        <begin position="197"/>
        <end position="209"/>
    </location>
</feature>
<feature type="compositionally biased region" description="Basic and acidic residues" evidence="1">
    <location>
        <begin position="223"/>
        <end position="239"/>
    </location>
</feature>
<keyword evidence="3" id="KW-1185">Reference proteome</keyword>
<dbReference type="EMBL" id="BSXU01005768">
    <property type="protein sequence ID" value="GMG55568.1"/>
    <property type="molecule type" value="Genomic_DNA"/>
</dbReference>
<feature type="compositionally biased region" description="Basic and acidic residues" evidence="1">
    <location>
        <begin position="52"/>
        <end position="61"/>
    </location>
</feature>
<evidence type="ECO:0000313" key="2">
    <source>
        <dbReference type="EMBL" id="GMG55568.1"/>
    </source>
</evidence>
<organism evidence="2 3">
    <name type="scientific">Ambrosiozyma monospora</name>
    <name type="common">Yeast</name>
    <name type="synonym">Endomycopsis monosporus</name>
    <dbReference type="NCBI Taxonomy" id="43982"/>
    <lineage>
        <taxon>Eukaryota</taxon>
        <taxon>Fungi</taxon>
        <taxon>Dikarya</taxon>
        <taxon>Ascomycota</taxon>
        <taxon>Saccharomycotina</taxon>
        <taxon>Pichiomycetes</taxon>
        <taxon>Pichiales</taxon>
        <taxon>Pichiaceae</taxon>
        <taxon>Ambrosiozyma</taxon>
    </lineage>
</organism>
<proteinExistence type="predicted"/>
<sequence>MARGRPKGSKNKKNENDSTAESTTPKPTKKNKINKSNKPKMDIVSMLSRINSFEKEKESFREAQSSATANEPIDEANMDTSDDVIIIASNAVQLSSKEKDNDSVKNNGQGSKGGNPTTKLKNASSNLDEQETSESTTWSTLPDVTDIRNPAKRLRLDQKSKPSFSDKARSRLNKATKVNHKQSIAVQINEFGEIIPRPKKPIGRPRKYPKKIEESSEPIPKGYTDRPRKTGDENGESNKKGTVKRIIK</sequence>
<reference evidence="2" key="1">
    <citation type="submission" date="2023-04" db="EMBL/GenBank/DDBJ databases">
        <title>Ambrosiozyma monospora NBRC 1965.</title>
        <authorList>
            <person name="Ichikawa N."/>
            <person name="Sato H."/>
            <person name="Tonouchi N."/>
        </authorList>
    </citation>
    <scope>NUCLEOTIDE SEQUENCE</scope>
    <source>
        <strain evidence="2">NBRC 1965</strain>
    </source>
</reference>
<name>A0A9W6Z3P1_AMBMO</name>
<evidence type="ECO:0000313" key="3">
    <source>
        <dbReference type="Proteomes" id="UP001165063"/>
    </source>
</evidence>